<dbReference type="Proteomes" id="UP000245934">
    <property type="component" value="Unassembled WGS sequence"/>
</dbReference>
<reference evidence="2 3" key="1">
    <citation type="submission" date="2018-05" db="EMBL/GenBank/DDBJ databases">
        <title>Draft genome of Methanospirillum stamsii Pt1.</title>
        <authorList>
            <person name="Dueholm M.S."/>
            <person name="Nielsen P.H."/>
            <person name="Bakmann L.F."/>
            <person name="Otzen D.E."/>
        </authorList>
    </citation>
    <scope>NUCLEOTIDE SEQUENCE [LARGE SCALE GENOMIC DNA]</scope>
    <source>
        <strain evidence="2 3">Pt1</strain>
    </source>
</reference>
<evidence type="ECO:0000313" key="2">
    <source>
        <dbReference type="EMBL" id="PWR69468.1"/>
    </source>
</evidence>
<accession>A0A2V2MYQ7</accession>
<keyword evidence="3" id="KW-1185">Reference proteome</keyword>
<proteinExistence type="predicted"/>
<dbReference type="GO" id="GO:0006313">
    <property type="term" value="P:DNA transposition"/>
    <property type="evidence" value="ECO:0007669"/>
    <property type="project" value="InterPro"/>
</dbReference>
<feature type="domain" description="Transposase IS4-like" evidence="1">
    <location>
        <begin position="196"/>
        <end position="500"/>
    </location>
</feature>
<gene>
    <name evidence="2" type="ORF">DLD82_18120</name>
</gene>
<protein>
    <submittedName>
        <fullName evidence="2">IS1634 family transposase</fullName>
    </submittedName>
</protein>
<evidence type="ECO:0000259" key="1">
    <source>
        <dbReference type="Pfam" id="PF01609"/>
    </source>
</evidence>
<dbReference type="PANTHER" id="PTHR34614:SF2">
    <property type="entry name" value="TRANSPOSASE IS4-LIKE DOMAIN-CONTAINING PROTEIN"/>
    <property type="match status" value="1"/>
</dbReference>
<dbReference type="RefSeq" id="WP_109942532.1">
    <property type="nucleotide sequence ID" value="NZ_CP176366.1"/>
</dbReference>
<dbReference type="AlphaFoldDB" id="A0A2V2MYQ7"/>
<dbReference type="InterPro" id="IPR047654">
    <property type="entry name" value="IS1634_transpos"/>
</dbReference>
<dbReference type="OrthoDB" id="134456at2157"/>
<dbReference type="GO" id="GO:0003677">
    <property type="term" value="F:DNA binding"/>
    <property type="evidence" value="ECO:0007669"/>
    <property type="project" value="InterPro"/>
</dbReference>
<dbReference type="Pfam" id="PF01609">
    <property type="entry name" value="DDE_Tnp_1"/>
    <property type="match status" value="1"/>
</dbReference>
<dbReference type="GO" id="GO:0004803">
    <property type="term" value="F:transposase activity"/>
    <property type="evidence" value="ECO:0007669"/>
    <property type="project" value="InterPro"/>
</dbReference>
<name>A0A2V2MYQ7_9EURY</name>
<dbReference type="NCBIfam" id="NF033559">
    <property type="entry name" value="transpos_IS1634"/>
    <property type="match status" value="1"/>
</dbReference>
<dbReference type="PANTHER" id="PTHR34614">
    <property type="match status" value="1"/>
</dbReference>
<dbReference type="EMBL" id="QGMZ01000087">
    <property type="protein sequence ID" value="PWR69468.1"/>
    <property type="molecule type" value="Genomic_DNA"/>
</dbReference>
<sequence>MQVIIITYMHIKRIKKGNAVYLAEYETYREGKKIKTKFIRYLGKESDEKNIPLPKKSAHIQTPIYPEHSKRAGDVTLFWHIAENMLNMPKIIDSICCGDGYIDGKSPGKILTAWAISKALDPISATNLGEWVTSSVIPDLSGLPGEYFTDSAFYSALDRVCFKDTTADGYTDFSTLICDDLYLHWRLNHPLPENHTEILAYDLTPILIFGTGSDLGEKGYNSKHVNKKQINLCILVSKFDKAPVSYFLLPGNFNSMSSVKELLVQLIDMSFKPGTLIWDRGNTSEDSIRDIEELGWNLICGVQKSSDEVISMIRETDVSAHFSNRVKSTSKSALYAMRAAGKLFGRENAGVVYVNIAKRMETIDARNELLMEIDGELLELSENLGGLTKSNIELKISDIVGEYGQFFSTQLRKQEKQYSLKWTLDEEAIRQAEDLDGKYLLYSTDSLLSASDVVKEYVGKDFVEKTFNTLKSHLKIAPVRHWKNHRIRAVFFVAMIALWLRVVYNHGMCQISKKERIYEFDELLRRLKRVEYVEVETENQKKAYWYLNLTEKMVGQLKKMGFTNLFPEIRLSHL</sequence>
<dbReference type="InterPro" id="IPR002559">
    <property type="entry name" value="Transposase_11"/>
</dbReference>
<evidence type="ECO:0000313" key="3">
    <source>
        <dbReference type="Proteomes" id="UP000245934"/>
    </source>
</evidence>
<comment type="caution">
    <text evidence="2">The sequence shown here is derived from an EMBL/GenBank/DDBJ whole genome shotgun (WGS) entry which is preliminary data.</text>
</comment>
<organism evidence="2 3">
    <name type="scientific">Methanospirillum stamsii</name>
    <dbReference type="NCBI Taxonomy" id="1277351"/>
    <lineage>
        <taxon>Archaea</taxon>
        <taxon>Methanobacteriati</taxon>
        <taxon>Methanobacteriota</taxon>
        <taxon>Stenosarchaea group</taxon>
        <taxon>Methanomicrobia</taxon>
        <taxon>Methanomicrobiales</taxon>
        <taxon>Methanospirillaceae</taxon>
        <taxon>Methanospirillum</taxon>
    </lineage>
</organism>
<dbReference type="GeneID" id="97610142"/>